<dbReference type="KEGG" id="red:roselon_00598"/>
<keyword evidence="4" id="KW-1185">Reference proteome</keyword>
<name>W8RPS9_9RHOB</name>
<evidence type="ECO:0000256" key="1">
    <source>
        <dbReference type="SAM" id="MobiDB-lite"/>
    </source>
</evidence>
<dbReference type="GO" id="GO:0016817">
    <property type="term" value="F:hydrolase activity, acting on acid anhydrides"/>
    <property type="evidence" value="ECO:0007669"/>
    <property type="project" value="InterPro"/>
</dbReference>
<dbReference type="CDD" id="cd00267">
    <property type="entry name" value="ABC_ATPase"/>
    <property type="match status" value="1"/>
</dbReference>
<evidence type="ECO:0000313" key="3">
    <source>
        <dbReference type="EMBL" id="AHM03038.1"/>
    </source>
</evidence>
<reference evidence="3 4" key="1">
    <citation type="submission" date="2013-03" db="EMBL/GenBank/DDBJ databases">
        <authorList>
            <person name="Fiebig A."/>
            <person name="Goeker M."/>
            <person name="Klenk H.-P.P."/>
        </authorList>
    </citation>
    <scope>NUCLEOTIDE SEQUENCE [LARGE SCALE GENOMIC DNA]</scope>
    <source>
        <strain evidence="4">DSM 19469</strain>
    </source>
</reference>
<dbReference type="Pfam" id="PF08707">
    <property type="entry name" value="PriCT_2"/>
    <property type="match status" value="1"/>
</dbReference>
<sequence>MAEEVRTSPAELAGYAADARWELIPLHHYTKVEQVKGKPRNRGKSPMHSDWTKKPYASFDGRKHMEGGYNVGVRLKPDQLVVDVDPRGFPEGEDLTTDNPFRRLCEDVGLDVDQYPRVETGSGGLHLYMAKPADVPVRDSLNDQYPGVEFKSFGRQVVSAGSIHPDTFRTYEWDFLFPSLADGVRAAPAALVDLIARRLPDDYRETKAGKLTAEQLAEMLDALDPEDFRVQGEWLHLMMACHHATAGDGRQEFIDWSTQDPEYADHGTLIGLRWDSLHADGDGAKVTYRTLYRALRRRGHGEVIPEDYDDDLFDEPVDFPEPGDDDARDGGGRNRVLARLNAEYLTITKDGGYSVGRRQRNVETGHAEIKFFTEIAMRKEMDRRKIEVPDEKHGGLKRIGEGDFWLDHPRRRHYRHVTWNPDPSFKERETLNIFRGFGVQPDATMDWDALRVMIRDVICGGVEGHYDYVTRWVAAMVQRPHEPAGVVLNLQGPHNSGKGTLGRAITGLVAPHGVHILDGEQLTGKFNQHLAQCVALFVDEAFWSGDVKAQNKLKGLITEPTFMCEPKGVDAFPVGNRLHVVSATNNDWSAPTNSDDTRWAVFSPTKDARDRFKAEVGFGRILRGQGLLRQDVLSGWMAHLLTVDVDGWRADQGIPQTSALRAQFLHTARRDPLVKWWEGILQDGGPGSERISGWPDGDGEVGPAMKKDLEDHLEDAFRRMQHRPSPLSKAQIAKWLNDTFGYSVDGNVGSGRERRRGWRLPPLDKARSDFANMVGILPEEMTWQPFETQGEVLGFDED</sequence>
<feature type="region of interest" description="Disordered" evidence="1">
    <location>
        <begin position="35"/>
        <end position="57"/>
    </location>
</feature>
<evidence type="ECO:0000259" key="2">
    <source>
        <dbReference type="SMART" id="SM00943"/>
    </source>
</evidence>
<dbReference type="InterPro" id="IPR015330">
    <property type="entry name" value="DNA_primase/pol_bifunc_N"/>
</dbReference>
<dbReference type="SUPFAM" id="SSF56747">
    <property type="entry name" value="Prim-pol domain"/>
    <property type="match status" value="1"/>
</dbReference>
<dbReference type="InterPro" id="IPR027417">
    <property type="entry name" value="P-loop_NTPase"/>
</dbReference>
<dbReference type="AlphaFoldDB" id="W8RPS9"/>
<dbReference type="HOGENOM" id="CLU_352274_0_0_5"/>
<gene>
    <name evidence="3" type="ORF">roselon_00598</name>
</gene>
<dbReference type="InterPro" id="IPR014819">
    <property type="entry name" value="PriCT_2"/>
</dbReference>
<dbReference type="EMBL" id="CP004372">
    <property type="protein sequence ID" value="AHM03038.1"/>
    <property type="molecule type" value="Genomic_DNA"/>
</dbReference>
<dbReference type="Pfam" id="PF09250">
    <property type="entry name" value="Prim-Pol"/>
    <property type="match status" value="1"/>
</dbReference>
<organism evidence="3 4">
    <name type="scientific">Roseicyclus elongatus DSM 19469</name>
    <dbReference type="NCBI Taxonomy" id="1294273"/>
    <lineage>
        <taxon>Bacteria</taxon>
        <taxon>Pseudomonadati</taxon>
        <taxon>Pseudomonadota</taxon>
        <taxon>Alphaproteobacteria</taxon>
        <taxon>Rhodobacterales</taxon>
        <taxon>Roseobacteraceae</taxon>
        <taxon>Roseicyclus</taxon>
    </lineage>
</organism>
<dbReference type="SMART" id="SM00943">
    <property type="entry name" value="Prim-Pol"/>
    <property type="match status" value="1"/>
</dbReference>
<accession>W8RPS9</accession>
<dbReference type="Pfam" id="PF19263">
    <property type="entry name" value="DUF5906"/>
    <property type="match status" value="1"/>
</dbReference>
<dbReference type="eggNOG" id="COG3378">
    <property type="taxonomic scope" value="Bacteria"/>
</dbReference>
<feature type="domain" description="DNA primase/polymerase bifunctional N-terminal" evidence="2">
    <location>
        <begin position="13"/>
        <end position="191"/>
    </location>
</feature>
<dbReference type="InterPro" id="IPR045455">
    <property type="entry name" value="NrS-1_pol-like_helicase"/>
</dbReference>
<dbReference type="Proteomes" id="UP000019593">
    <property type="component" value="Chromosome"/>
</dbReference>
<dbReference type="OrthoDB" id="8215052at2"/>
<dbReference type="SUPFAM" id="SSF52540">
    <property type="entry name" value="P-loop containing nucleoside triphosphate hydrolases"/>
    <property type="match status" value="1"/>
</dbReference>
<proteinExistence type="predicted"/>
<protein>
    <recommendedName>
        <fullName evidence="2">DNA primase/polymerase bifunctional N-terminal domain-containing protein</fullName>
    </recommendedName>
</protein>
<dbReference type="STRING" id="1294273.roselon_00598"/>
<evidence type="ECO:0000313" key="4">
    <source>
        <dbReference type="Proteomes" id="UP000019593"/>
    </source>
</evidence>
<dbReference type="RefSeq" id="WP_025310930.1">
    <property type="nucleotide sequence ID" value="NZ_CP004372.1"/>
</dbReference>